<evidence type="ECO:0000313" key="4">
    <source>
        <dbReference type="WBParaSite" id="SCUD_0002333601-mRNA-1"/>
    </source>
</evidence>
<gene>
    <name evidence="2" type="ORF">SCUD_LOCUS23334</name>
</gene>
<keyword evidence="1" id="KW-1003">Cell membrane</keyword>
<accession>A0A183L7L3</accession>
<dbReference type="GO" id="GO:0034707">
    <property type="term" value="C:chloride channel complex"/>
    <property type="evidence" value="ECO:0007669"/>
    <property type="project" value="UniProtKB-KW"/>
</dbReference>
<keyword evidence="3" id="KW-1185">Reference proteome</keyword>
<reference evidence="4" key="1">
    <citation type="submission" date="2016-06" db="UniProtKB">
        <authorList>
            <consortium name="WormBaseParasite"/>
        </authorList>
    </citation>
    <scope>IDENTIFICATION</scope>
</reference>
<evidence type="ECO:0000256" key="1">
    <source>
        <dbReference type="RuleBase" id="RU363126"/>
    </source>
</evidence>
<keyword evidence="1" id="KW-0868">Chloride</keyword>
<comment type="similarity">
    <text evidence="1">Belongs to the anion channel-forming bestrophin (TC 1.A.46) family. Calcium-sensitive chloride channel subfamily.</text>
</comment>
<dbReference type="GO" id="GO:0005886">
    <property type="term" value="C:plasma membrane"/>
    <property type="evidence" value="ECO:0007669"/>
    <property type="project" value="UniProtKB-SubCell"/>
</dbReference>
<dbReference type="AlphaFoldDB" id="A0A183L7L3"/>
<evidence type="ECO:0000313" key="2">
    <source>
        <dbReference type="EMBL" id="VDP82474.1"/>
    </source>
</evidence>
<dbReference type="EMBL" id="UZAK01053815">
    <property type="protein sequence ID" value="VDP82474.1"/>
    <property type="molecule type" value="Genomic_DNA"/>
</dbReference>
<dbReference type="Proteomes" id="UP000279833">
    <property type="component" value="Unassembled WGS sequence"/>
</dbReference>
<dbReference type="Pfam" id="PF01062">
    <property type="entry name" value="Bestrophin"/>
    <property type="match status" value="1"/>
</dbReference>
<proteinExistence type="inferred from homology"/>
<organism evidence="4">
    <name type="scientific">Schistosoma curassoni</name>
    <dbReference type="NCBI Taxonomy" id="6186"/>
    <lineage>
        <taxon>Eukaryota</taxon>
        <taxon>Metazoa</taxon>
        <taxon>Spiralia</taxon>
        <taxon>Lophotrochozoa</taxon>
        <taxon>Platyhelminthes</taxon>
        <taxon>Trematoda</taxon>
        <taxon>Digenea</taxon>
        <taxon>Strigeidida</taxon>
        <taxon>Schistosomatoidea</taxon>
        <taxon>Schistosomatidae</taxon>
        <taxon>Schistosoma</taxon>
    </lineage>
</organism>
<sequence length="74" mass="8569">MNHIVINFYSELITKLKCLCFDSNTYCFTFLTQVAETLVNPMGEDDEDIDINEIIDFNWRISWCVVDGVRTSAP</sequence>
<reference evidence="2 3" key="2">
    <citation type="submission" date="2018-11" db="EMBL/GenBank/DDBJ databases">
        <authorList>
            <consortium name="Pathogen Informatics"/>
        </authorList>
    </citation>
    <scope>NUCLEOTIDE SEQUENCE [LARGE SCALE GENOMIC DNA]</scope>
    <source>
        <strain evidence="2">Dakar</strain>
        <strain evidence="3">Dakar, Senegal</strain>
    </source>
</reference>
<comment type="function">
    <text evidence="1">Forms chloride channels.</text>
</comment>
<keyword evidence="1" id="KW-0406">Ion transport</keyword>
<keyword evidence="1" id="KW-0472">Membrane</keyword>
<protein>
    <recommendedName>
        <fullName evidence="1">Bestrophin homolog</fullName>
    </recommendedName>
</protein>
<keyword evidence="1" id="KW-0407">Ion channel</keyword>
<comment type="subcellular location">
    <subcellularLocation>
        <location evidence="1">Cell membrane</location>
        <topology evidence="1">Multi-pass membrane protein</topology>
    </subcellularLocation>
</comment>
<dbReference type="STRING" id="6186.A0A183L7L3"/>
<evidence type="ECO:0000313" key="3">
    <source>
        <dbReference type="Proteomes" id="UP000279833"/>
    </source>
</evidence>
<dbReference type="InterPro" id="IPR021134">
    <property type="entry name" value="Bestrophin-like"/>
</dbReference>
<keyword evidence="1" id="KW-0813">Transport</keyword>
<dbReference type="GO" id="GO:0005254">
    <property type="term" value="F:chloride channel activity"/>
    <property type="evidence" value="ECO:0007669"/>
    <property type="project" value="UniProtKB-KW"/>
</dbReference>
<dbReference type="WBParaSite" id="SCUD_0002333601-mRNA-1">
    <property type="protein sequence ID" value="SCUD_0002333601-mRNA-1"/>
    <property type="gene ID" value="SCUD_0002333601"/>
</dbReference>
<keyword evidence="1" id="KW-0869">Chloride channel</keyword>
<name>A0A183L7L3_9TREM</name>